<comment type="caution">
    <text evidence="2">The sequence shown here is derived from an EMBL/GenBank/DDBJ whole genome shotgun (WGS) entry which is preliminary data.</text>
</comment>
<protein>
    <submittedName>
        <fullName evidence="2">Uncharacterized protein</fullName>
    </submittedName>
</protein>
<dbReference type="GeneID" id="78120904"/>
<proteinExistence type="predicted"/>
<dbReference type="InterPro" id="IPR006311">
    <property type="entry name" value="TAT_signal"/>
</dbReference>
<feature type="signal peptide" evidence="1">
    <location>
        <begin position="1"/>
        <end position="24"/>
    </location>
</feature>
<evidence type="ECO:0000313" key="3">
    <source>
        <dbReference type="Proteomes" id="UP000274327"/>
    </source>
</evidence>
<dbReference type="PROSITE" id="PS51318">
    <property type="entry name" value="TAT"/>
    <property type="match status" value="1"/>
</dbReference>
<feature type="chain" id="PRO_5039538710" evidence="1">
    <location>
        <begin position="25"/>
        <end position="350"/>
    </location>
</feature>
<evidence type="ECO:0000313" key="2">
    <source>
        <dbReference type="EMBL" id="RRR18999.1"/>
    </source>
</evidence>
<keyword evidence="3" id="KW-1185">Reference proteome</keyword>
<dbReference type="RefSeq" id="WP_126986317.1">
    <property type="nucleotide sequence ID" value="NZ_CANLNX010000012.1"/>
</dbReference>
<dbReference type="EMBL" id="QOCI01000005">
    <property type="protein sequence ID" value="RRR18999.1"/>
    <property type="molecule type" value="Genomic_DNA"/>
</dbReference>
<dbReference type="AlphaFoldDB" id="A0A426SLC2"/>
<keyword evidence="1" id="KW-0732">Signal</keyword>
<accession>A0A426SLC2</accession>
<evidence type="ECO:0000256" key="1">
    <source>
        <dbReference type="SAM" id="SignalP"/>
    </source>
</evidence>
<reference evidence="2 3" key="1">
    <citation type="submission" date="2018-07" db="EMBL/GenBank/DDBJ databases">
        <title>Brachybacteriurn paraconglorneratum KCTC 9916.</title>
        <authorList>
            <person name="Li Y."/>
        </authorList>
    </citation>
    <scope>NUCLEOTIDE SEQUENCE [LARGE SCALE GENOMIC DNA]</scope>
    <source>
        <strain evidence="2 3">KCTC 9916</strain>
    </source>
</reference>
<organism evidence="2 3">
    <name type="scientific">Brachybacterium paraconglomeratum</name>
    <dbReference type="NCBI Taxonomy" id="173362"/>
    <lineage>
        <taxon>Bacteria</taxon>
        <taxon>Bacillati</taxon>
        <taxon>Actinomycetota</taxon>
        <taxon>Actinomycetes</taxon>
        <taxon>Micrococcales</taxon>
        <taxon>Dermabacteraceae</taxon>
        <taxon>Brachybacterium</taxon>
    </lineage>
</organism>
<name>A0A426SLC2_9MICO</name>
<sequence>MHPRPSRRALLAATALSSATVLPALLTDSATAVPASDGPRFRIAVATNEPWGTYHVRPVLDDIAARGGEILQVVPDLEGIGAEETVPVRTLEQMRAEDVDLLVVSGATDWPGQVAEALPDIPVLASSLAYMNAVEGPHAAALRPRLLPGTASSDAEAETFAVHMGVPVPSLRVVGIPELDDLPQRAPESGTVLVATSVTHADETGGAAPGAELLLETAHALADRGRRILVGLHPREDRSLWSDFEIAEEGTLAASARAEAVVGIPGSVFPKIAAVGTPLVGITADGIQVPQYLLDLGASAATLEEALAAVESAEPVDKRTLRHVVGPLGRAGTTYAQVLFAAARRVGRER</sequence>
<gene>
    <name evidence="2" type="ORF">DS079_07690</name>
</gene>
<dbReference type="Proteomes" id="UP000274327">
    <property type="component" value="Unassembled WGS sequence"/>
</dbReference>